<evidence type="ECO:0000256" key="1">
    <source>
        <dbReference type="ARBA" id="ARBA00008455"/>
    </source>
</evidence>
<name>F9W406_TRYCI</name>
<keyword evidence="12" id="KW-1185">Reference proteome</keyword>
<reference evidence="11 12" key="2">
    <citation type="journal article" date="2012" name="Proc. Natl. Acad. Sci. U.S.A.">
        <title>Antigenic diversity is generated by distinct evolutionary mechanisms in African trypanosome species.</title>
        <authorList>
            <person name="Jackson A.P."/>
            <person name="Berry A."/>
            <person name="Aslett M."/>
            <person name="Allison H.C."/>
            <person name="Burton P."/>
            <person name="Vavrova-Anderson J."/>
            <person name="Brown R."/>
            <person name="Browne H."/>
            <person name="Corton N."/>
            <person name="Hauser H."/>
            <person name="Gamble J."/>
            <person name="Gilderthorp R."/>
            <person name="Marcello L."/>
            <person name="McQuillan J."/>
            <person name="Otto T.D."/>
            <person name="Quail M.A."/>
            <person name="Sanders M.J."/>
            <person name="van Tonder A."/>
            <person name="Ginger M.L."/>
            <person name="Field M.C."/>
            <person name="Barry J.D."/>
            <person name="Hertz-Fowler C."/>
            <person name="Berriman M."/>
        </authorList>
    </citation>
    <scope>NUCLEOTIDE SEQUENCE [LARGE SCALE GENOMIC DNA]</scope>
    <source>
        <strain evidence="11 12">IL3000</strain>
    </source>
</reference>
<dbReference type="Pfam" id="PF08246">
    <property type="entry name" value="Inhibitor_I29"/>
    <property type="match status" value="1"/>
</dbReference>
<dbReference type="InterPro" id="IPR013201">
    <property type="entry name" value="Prot_inhib_I29"/>
</dbReference>
<sequence>MPRSEMTRTLRFSVGLLAVAACFVPVALGVLHAEQSLQQQFAAFKQKYSRSYKDATEEAFRFRVFKQNMERAKEEAAANPYATFGVTRFSDMSPEEFRATYHNGAEYYAAALKRPRKVVNVSTGKAPPAVDWRKKGAVTPVKDQGACGSCWAFSAIGNIEGQWKVAGHELTSLSEQMLVSCDTTDYGCRGGLMDKSLQWIVSSNKGNVFTAQSYPYASGGGKMPPCNKSGKVVGAKISGHINLPKDENAIAEWLAKNGPVAIAVDATSFLGYKGGVLTSCISKGLDHDVLLVGYDDTSKPPYWIIKNSWSKGWGEEGYIRIEKGTNQCLMKNYARSAVVSGPPPPPPPPASTFTQEFCEGAECQSGCTKATFPTGKCVQFGGAGSVIASCGSNNLTQIVYPLSSSCSGFSIPLTVPLDKCLPIVVGSVMYECSGKAPTESARLVRHE</sequence>
<keyword evidence="2" id="KW-0645">Protease</keyword>
<evidence type="ECO:0000256" key="4">
    <source>
        <dbReference type="ARBA" id="ARBA00022801"/>
    </source>
</evidence>
<evidence type="ECO:0000256" key="2">
    <source>
        <dbReference type="ARBA" id="ARBA00022670"/>
    </source>
</evidence>
<evidence type="ECO:0000256" key="6">
    <source>
        <dbReference type="ARBA" id="ARBA00023145"/>
    </source>
</evidence>
<dbReference type="CDD" id="cd02248">
    <property type="entry name" value="Peptidase_C1A"/>
    <property type="match status" value="1"/>
</dbReference>
<dbReference type="InterPro" id="IPR000668">
    <property type="entry name" value="Peptidase_C1A_C"/>
</dbReference>
<protein>
    <submittedName>
        <fullName evidence="11">WGS project CAEQ00000000 data, annotated contig 1133</fullName>
    </submittedName>
</protein>
<gene>
    <name evidence="11" type="ORF">TCIL3000_0_28270</name>
</gene>
<dbReference type="SUPFAM" id="SSF54001">
    <property type="entry name" value="Cysteine proteinases"/>
    <property type="match status" value="1"/>
</dbReference>
<dbReference type="OMA" id="RRHQKMD"/>
<evidence type="ECO:0000256" key="7">
    <source>
        <dbReference type="ARBA" id="ARBA00023157"/>
    </source>
</evidence>
<proteinExistence type="inferred from homology"/>
<comment type="similarity">
    <text evidence="1">Belongs to the peptidase C1 family.</text>
</comment>
<feature type="domain" description="Cathepsin propeptide inhibitor" evidence="10">
    <location>
        <begin position="41"/>
        <end position="97"/>
    </location>
</feature>
<dbReference type="VEuPathDB" id="TriTrypDB:TcIL3000_0_28270"/>
<keyword evidence="7" id="KW-1015">Disulfide bond</keyword>
<evidence type="ECO:0000256" key="5">
    <source>
        <dbReference type="ARBA" id="ARBA00022807"/>
    </source>
</evidence>
<keyword evidence="5" id="KW-0788">Thiol protease</keyword>
<organism evidence="11 12">
    <name type="scientific">Trypanosoma congolense (strain IL3000)</name>
    <dbReference type="NCBI Taxonomy" id="1068625"/>
    <lineage>
        <taxon>Eukaryota</taxon>
        <taxon>Discoba</taxon>
        <taxon>Euglenozoa</taxon>
        <taxon>Kinetoplastea</taxon>
        <taxon>Metakinetoplastina</taxon>
        <taxon>Trypanosomatida</taxon>
        <taxon>Trypanosomatidae</taxon>
        <taxon>Trypanosoma</taxon>
        <taxon>Nannomonas</taxon>
    </lineage>
</organism>
<evidence type="ECO:0000313" key="11">
    <source>
        <dbReference type="EMBL" id="CCD11889.1"/>
    </source>
</evidence>
<dbReference type="PANTHER" id="PTHR12411">
    <property type="entry name" value="CYSTEINE PROTEASE FAMILY C1-RELATED"/>
    <property type="match status" value="1"/>
</dbReference>
<feature type="domain" description="Peptidase C1A papain C-terminal" evidence="9">
    <location>
        <begin position="126"/>
        <end position="338"/>
    </location>
</feature>
<comment type="caution">
    <text evidence="11">The sequence shown here is derived from an EMBL/GenBank/DDBJ whole genome shotgun (WGS) entry which is preliminary data.</text>
</comment>
<keyword evidence="4" id="KW-0378">Hydrolase</keyword>
<evidence type="ECO:0000259" key="10">
    <source>
        <dbReference type="SMART" id="SM00848"/>
    </source>
</evidence>
<dbReference type="InterPro" id="IPR000169">
    <property type="entry name" value="Pept_cys_AS"/>
</dbReference>
<dbReference type="InterPro" id="IPR039417">
    <property type="entry name" value="Peptidase_C1A_papain-like"/>
</dbReference>
<dbReference type="Pfam" id="PF12131">
    <property type="entry name" value="DUF3586"/>
    <property type="match status" value="1"/>
</dbReference>
<accession>F9W406</accession>
<dbReference type="EMBL" id="CAEQ01000500">
    <property type="protein sequence ID" value="CCD11889.1"/>
    <property type="molecule type" value="Genomic_DNA"/>
</dbReference>
<dbReference type="FunFam" id="3.90.70.10:FF:000138">
    <property type="entry name" value="Cruzipain"/>
    <property type="match status" value="1"/>
</dbReference>
<evidence type="ECO:0000256" key="8">
    <source>
        <dbReference type="ARBA" id="ARBA00023180"/>
    </source>
</evidence>
<dbReference type="GO" id="GO:0006508">
    <property type="term" value="P:proteolysis"/>
    <property type="evidence" value="ECO:0007669"/>
    <property type="project" value="UniProtKB-KW"/>
</dbReference>
<dbReference type="PROSITE" id="PS51257">
    <property type="entry name" value="PROKAR_LIPOPROTEIN"/>
    <property type="match status" value="1"/>
</dbReference>
<dbReference type="Gene3D" id="3.90.70.10">
    <property type="entry name" value="Cysteine proteinases"/>
    <property type="match status" value="1"/>
</dbReference>
<dbReference type="InterPro" id="IPR025661">
    <property type="entry name" value="Pept_asp_AS"/>
</dbReference>
<dbReference type="PROSITE" id="PS00139">
    <property type="entry name" value="THIOL_PROTEASE_CYS"/>
    <property type="match status" value="1"/>
</dbReference>
<keyword evidence="6" id="KW-0865">Zymogen</keyword>
<keyword evidence="8" id="KW-0325">Glycoprotein</keyword>
<dbReference type="PRINTS" id="PR00705">
    <property type="entry name" value="PAPAIN"/>
</dbReference>
<reference evidence="12" key="1">
    <citation type="submission" date="2011-07" db="EMBL/GenBank/DDBJ databases">
        <title>Divergent evolution of antigenic variation in African trypanosomes.</title>
        <authorList>
            <person name="Jackson A.P."/>
            <person name="Berry A."/>
            <person name="Allison H.C."/>
            <person name="Burton P."/>
            <person name="Anderson J."/>
            <person name="Aslett M."/>
            <person name="Brown R."/>
            <person name="Corton N."/>
            <person name="Harris D."/>
            <person name="Hauser H."/>
            <person name="Gamble J."/>
            <person name="Gilderthorp R."/>
            <person name="McQuillan J."/>
            <person name="Quail M.A."/>
            <person name="Sanders M."/>
            <person name="Van Tonder A."/>
            <person name="Ginger M.L."/>
            <person name="Donelson J.E."/>
            <person name="Field M.C."/>
            <person name="Barry J.D."/>
            <person name="Berriman M."/>
            <person name="Hertz-Fowler C."/>
        </authorList>
    </citation>
    <scope>NUCLEOTIDE SEQUENCE [LARGE SCALE GENOMIC DNA]</scope>
    <source>
        <strain evidence="12">IL3000</strain>
    </source>
</reference>
<dbReference type="MEROPS" id="C01.072"/>
<evidence type="ECO:0000313" key="12">
    <source>
        <dbReference type="Proteomes" id="UP000000702"/>
    </source>
</evidence>
<dbReference type="AlphaFoldDB" id="F9W406"/>
<evidence type="ECO:0000259" key="9">
    <source>
        <dbReference type="SMART" id="SM00645"/>
    </source>
</evidence>
<dbReference type="GO" id="GO:0004197">
    <property type="term" value="F:cysteine-type endopeptidase activity"/>
    <property type="evidence" value="ECO:0007669"/>
    <property type="project" value="InterPro"/>
</dbReference>
<dbReference type="SMART" id="SM00645">
    <property type="entry name" value="Pept_C1"/>
    <property type="match status" value="1"/>
</dbReference>
<evidence type="ECO:0000256" key="3">
    <source>
        <dbReference type="ARBA" id="ARBA00022729"/>
    </source>
</evidence>
<dbReference type="InterPro" id="IPR013128">
    <property type="entry name" value="Peptidase_C1A"/>
</dbReference>
<keyword evidence="3" id="KW-0732">Signal</keyword>
<dbReference type="PROSITE" id="PS00640">
    <property type="entry name" value="THIOL_PROTEASE_ASN"/>
    <property type="match status" value="1"/>
</dbReference>
<dbReference type="InterPro" id="IPR038765">
    <property type="entry name" value="Papain-like_cys_pep_sf"/>
</dbReference>
<dbReference type="SMART" id="SM00848">
    <property type="entry name" value="Inhibitor_I29"/>
    <property type="match status" value="1"/>
</dbReference>
<dbReference type="Proteomes" id="UP000000702">
    <property type="component" value="Unassembled WGS sequence"/>
</dbReference>
<dbReference type="Pfam" id="PF00112">
    <property type="entry name" value="Peptidase_C1"/>
    <property type="match status" value="1"/>
</dbReference>
<dbReference type="Gene3D" id="1.10.287.2250">
    <property type="match status" value="1"/>
</dbReference>
<dbReference type="InterPro" id="IPR021981">
    <property type="entry name" value="DUF3586"/>
</dbReference>